<dbReference type="RefSeq" id="WP_213755585.1">
    <property type="nucleotide sequence ID" value="NZ_JAHCQH010000016.1"/>
</dbReference>
<evidence type="ECO:0000313" key="2">
    <source>
        <dbReference type="Proteomes" id="UP001166585"/>
    </source>
</evidence>
<dbReference type="Proteomes" id="UP001166585">
    <property type="component" value="Unassembled WGS sequence"/>
</dbReference>
<sequence length="119" mass="13664">MLIDLMSGKTIARVPYESEFRAFMSRMTVDEIAAIKSELNGMIEGTEIQTAGWMPGSNWGGTVYQPIYEKAARRDYSASARCFGLMVWEVFMERPERWSSGRFEKNGEPIGSRTYFRIQ</sequence>
<evidence type="ECO:0000313" key="1">
    <source>
        <dbReference type="EMBL" id="MBS9477741.1"/>
    </source>
</evidence>
<organism evidence="1 2">
    <name type="scientific">Ancylobacter radicis</name>
    <dbReference type="NCBI Taxonomy" id="2836179"/>
    <lineage>
        <taxon>Bacteria</taxon>
        <taxon>Pseudomonadati</taxon>
        <taxon>Pseudomonadota</taxon>
        <taxon>Alphaproteobacteria</taxon>
        <taxon>Hyphomicrobiales</taxon>
        <taxon>Xanthobacteraceae</taxon>
        <taxon>Ancylobacter</taxon>
    </lineage>
</organism>
<comment type="caution">
    <text evidence="1">The sequence shown here is derived from an EMBL/GenBank/DDBJ whole genome shotgun (WGS) entry which is preliminary data.</text>
</comment>
<gene>
    <name evidence="1" type="ORF">KIP89_11530</name>
</gene>
<proteinExistence type="predicted"/>
<name>A0ABS5R7U9_9HYPH</name>
<reference evidence="1" key="1">
    <citation type="submission" date="2021-05" db="EMBL/GenBank/DDBJ databases">
        <authorList>
            <person name="Sun Q."/>
            <person name="Inoue M."/>
        </authorList>
    </citation>
    <scope>NUCLEOTIDE SEQUENCE</scope>
    <source>
        <strain evidence="1">VKM B-3255</strain>
    </source>
</reference>
<accession>A0ABS5R7U9</accession>
<protein>
    <submittedName>
        <fullName evidence="1">Uncharacterized protein</fullName>
    </submittedName>
</protein>
<dbReference type="EMBL" id="JAHCQH010000016">
    <property type="protein sequence ID" value="MBS9477741.1"/>
    <property type="molecule type" value="Genomic_DNA"/>
</dbReference>
<keyword evidence="2" id="KW-1185">Reference proteome</keyword>